<dbReference type="PROSITE" id="PS50850">
    <property type="entry name" value="MFS"/>
    <property type="match status" value="1"/>
</dbReference>
<keyword evidence="3 5" id="KW-1133">Transmembrane helix</keyword>
<feature type="transmembrane region" description="Helical" evidence="5">
    <location>
        <begin position="298"/>
        <end position="318"/>
    </location>
</feature>
<dbReference type="EMBL" id="UZAM01007708">
    <property type="protein sequence ID" value="VDP00919.1"/>
    <property type="molecule type" value="Genomic_DNA"/>
</dbReference>
<dbReference type="AlphaFoldDB" id="A0A183IIB6"/>
<dbReference type="PANTHER" id="PTHR24064">
    <property type="entry name" value="SOLUTE CARRIER FAMILY 22 MEMBER"/>
    <property type="match status" value="1"/>
</dbReference>
<dbReference type="InterPro" id="IPR005829">
    <property type="entry name" value="Sugar_transporter_CS"/>
</dbReference>
<evidence type="ECO:0000256" key="2">
    <source>
        <dbReference type="ARBA" id="ARBA00022692"/>
    </source>
</evidence>
<dbReference type="Pfam" id="PF00083">
    <property type="entry name" value="Sugar_tr"/>
    <property type="match status" value="1"/>
</dbReference>
<feature type="transmembrane region" description="Helical" evidence="5">
    <location>
        <begin position="324"/>
        <end position="343"/>
    </location>
</feature>
<dbReference type="InterPro" id="IPR020846">
    <property type="entry name" value="MFS_dom"/>
</dbReference>
<feature type="transmembrane region" description="Helical" evidence="5">
    <location>
        <begin position="205"/>
        <end position="227"/>
    </location>
</feature>
<protein>
    <submittedName>
        <fullName evidence="9">MFS domain-containing protein</fullName>
    </submittedName>
</protein>
<evidence type="ECO:0000313" key="8">
    <source>
        <dbReference type="Proteomes" id="UP000270296"/>
    </source>
</evidence>
<evidence type="ECO:0000256" key="1">
    <source>
        <dbReference type="ARBA" id="ARBA00004141"/>
    </source>
</evidence>
<proteinExistence type="predicted"/>
<accession>A0A183IIB6</accession>
<evidence type="ECO:0000259" key="6">
    <source>
        <dbReference type="PROSITE" id="PS50850"/>
    </source>
</evidence>
<dbReference type="Gene3D" id="1.20.1250.20">
    <property type="entry name" value="MFS general substrate transporter like domains"/>
    <property type="match status" value="1"/>
</dbReference>
<feature type="transmembrane region" description="Helical" evidence="5">
    <location>
        <begin position="383"/>
        <end position="408"/>
    </location>
</feature>
<feature type="domain" description="Major facilitator superfamily (MFS) profile" evidence="6">
    <location>
        <begin position="38"/>
        <end position="473"/>
    </location>
</feature>
<keyword evidence="4 5" id="KW-0472">Membrane</keyword>
<feature type="transmembrane region" description="Helical" evidence="5">
    <location>
        <begin position="449"/>
        <end position="469"/>
    </location>
</feature>
<comment type="subcellular location">
    <subcellularLocation>
        <location evidence="1">Membrane</location>
        <topology evidence="1">Multi-pass membrane protein</topology>
    </subcellularLocation>
</comment>
<evidence type="ECO:0000256" key="5">
    <source>
        <dbReference type="SAM" id="Phobius"/>
    </source>
</evidence>
<dbReference type="InterPro" id="IPR005828">
    <property type="entry name" value="MFS_sugar_transport-like"/>
</dbReference>
<dbReference type="InterPro" id="IPR036259">
    <property type="entry name" value="MFS_trans_sf"/>
</dbReference>
<dbReference type="GO" id="GO:0022857">
    <property type="term" value="F:transmembrane transporter activity"/>
    <property type="evidence" value="ECO:0007669"/>
    <property type="project" value="InterPro"/>
</dbReference>
<dbReference type="WBParaSite" id="SBAD_0000351601-mRNA-1">
    <property type="protein sequence ID" value="SBAD_0000351601-mRNA-1"/>
    <property type="gene ID" value="SBAD_0000351601"/>
</dbReference>
<dbReference type="OrthoDB" id="3936150at2759"/>
<dbReference type="PROSITE" id="PS00217">
    <property type="entry name" value="SUGAR_TRANSPORT_2"/>
    <property type="match status" value="1"/>
</dbReference>
<dbReference type="PROSITE" id="PS00216">
    <property type="entry name" value="SUGAR_TRANSPORT_1"/>
    <property type="match status" value="1"/>
</dbReference>
<feature type="transmembrane region" description="Helical" evidence="5">
    <location>
        <begin position="355"/>
        <end position="377"/>
    </location>
</feature>
<keyword evidence="8" id="KW-1185">Reference proteome</keyword>
<evidence type="ECO:0000313" key="7">
    <source>
        <dbReference type="EMBL" id="VDP00919.1"/>
    </source>
</evidence>
<organism evidence="9">
    <name type="scientific">Soboliphyme baturini</name>
    <dbReference type="NCBI Taxonomy" id="241478"/>
    <lineage>
        <taxon>Eukaryota</taxon>
        <taxon>Metazoa</taxon>
        <taxon>Ecdysozoa</taxon>
        <taxon>Nematoda</taxon>
        <taxon>Enoplea</taxon>
        <taxon>Dorylaimia</taxon>
        <taxon>Dioctophymatida</taxon>
        <taxon>Dioctophymatoidea</taxon>
        <taxon>Soboliphymatidae</taxon>
        <taxon>Soboliphyme</taxon>
    </lineage>
</organism>
<name>A0A183IIB6_9BILA</name>
<sequence length="513" mass="57115">MSASAEDILQQCQSFSRYQWFQIMVVLWCQLCTACNTVFMVFAGSKSLSSTNATTITPGCDPSVSSNCSGSDRHFHSFYSEWSDGDLSDYTIASMMSLQLIGSLLGALVSGQLSDWYGRKITSWTFFSITVAIVTASALCESVYAMIACRFLIGFSTGAYDSAVVVLMMEWTRAENRLLVQNSLDCMNSIGFIWLSFLAMQTASWRILSLVCGLQGIFCVLLFRWMIESPVWLTKMNRLTETGLTFRLIASWNRFDFFTPALRNTGVDEDVSVKQDRVKKCSYLDLFRTRKMCSRTIALMYSFFFTGVVGFTLIINMDNLSGDMYVNFALLGVVNICSAIISFAIERLLKPGRKIFHFAALTGVSSSVAALCILYIIGVQEDLRILFVVFSLCGSIFSYPLWVICNLYSGELYPTSIRAMGSGIGSVSARFGGIIAPQLLYLIHVSKPLPFLLTVIFGLVNIFVAGCMFPETRSKSLLKFIPCKVESATSHQVTCLIFRFTCSYAKAKPIFQS</sequence>
<dbReference type="Proteomes" id="UP000270296">
    <property type="component" value="Unassembled WGS sequence"/>
</dbReference>
<feature type="transmembrane region" description="Helical" evidence="5">
    <location>
        <begin position="121"/>
        <end position="139"/>
    </location>
</feature>
<feature type="transmembrane region" description="Helical" evidence="5">
    <location>
        <begin position="420"/>
        <end position="443"/>
    </location>
</feature>
<dbReference type="GO" id="GO:0016020">
    <property type="term" value="C:membrane"/>
    <property type="evidence" value="ECO:0007669"/>
    <property type="project" value="UniProtKB-SubCell"/>
</dbReference>
<reference evidence="7 8" key="2">
    <citation type="submission" date="2018-11" db="EMBL/GenBank/DDBJ databases">
        <authorList>
            <consortium name="Pathogen Informatics"/>
        </authorList>
    </citation>
    <scope>NUCLEOTIDE SEQUENCE [LARGE SCALE GENOMIC DNA]</scope>
</reference>
<evidence type="ECO:0000313" key="9">
    <source>
        <dbReference type="WBParaSite" id="SBAD_0000351601-mRNA-1"/>
    </source>
</evidence>
<keyword evidence="2 5" id="KW-0812">Transmembrane</keyword>
<feature type="transmembrane region" description="Helical" evidence="5">
    <location>
        <begin position="90"/>
        <end position="109"/>
    </location>
</feature>
<evidence type="ECO:0000256" key="4">
    <source>
        <dbReference type="ARBA" id="ARBA00023136"/>
    </source>
</evidence>
<dbReference type="SUPFAM" id="SSF103473">
    <property type="entry name" value="MFS general substrate transporter"/>
    <property type="match status" value="1"/>
</dbReference>
<gene>
    <name evidence="7" type="ORF">SBAD_LOCUS3361</name>
</gene>
<reference evidence="9" key="1">
    <citation type="submission" date="2016-06" db="UniProtKB">
        <authorList>
            <consortium name="WormBaseParasite"/>
        </authorList>
    </citation>
    <scope>IDENTIFICATION</scope>
</reference>
<evidence type="ECO:0000256" key="3">
    <source>
        <dbReference type="ARBA" id="ARBA00022989"/>
    </source>
</evidence>
<feature type="transmembrane region" description="Helical" evidence="5">
    <location>
        <begin position="20"/>
        <end position="42"/>
    </location>
</feature>